<evidence type="ECO:0000256" key="6">
    <source>
        <dbReference type="ARBA" id="ARBA00023242"/>
    </source>
</evidence>
<comment type="subcellular location">
    <subcellularLocation>
        <location evidence="1">Nucleus</location>
    </subcellularLocation>
</comment>
<protein>
    <recommendedName>
        <fullName evidence="8">Zn(2)-C6 fungal-type domain-containing protein</fullName>
    </recommendedName>
</protein>
<dbReference type="GO" id="GO:0005634">
    <property type="term" value="C:nucleus"/>
    <property type="evidence" value="ECO:0007669"/>
    <property type="project" value="UniProtKB-SubCell"/>
</dbReference>
<feature type="region of interest" description="Disordered" evidence="7">
    <location>
        <begin position="70"/>
        <end position="89"/>
    </location>
</feature>
<keyword evidence="5" id="KW-0804">Transcription</keyword>
<keyword evidence="2" id="KW-0479">Metal-binding</keyword>
<sequence>MDPSTPRRPITSCLECYRRKQKCNRSRPCNHCRARKVPEKCCYLSSDTPWPNTPPAHADLVAPVPVHELEDGSNVDEDTPLPPSLVDRAGYSSTPGSSTFVRLESENLDSDLRPPSLSIESSSIPHQGRRRAYLRLVARLPPPDIVHALLEFLFLDVYWTIMVIDEHQVKNSYLQWLAVPVEEHLRARPGERQREMLYFPALLFQVLAQILHHISPSHPAVKTMGLNDNAECLHLSRTFYLIGCKLISILGRHHPTLCSVEHDLISCSWLKDSSRGAEAWRRLGSAVSQAQELGLHRLPQNITQTPDDSLESKLLKTWDLEHRKHIWARLFILSSTLALALGRPRLLHREDFSTPAPLNCEYPENPSRTLPLANDTSRITTMMIFLALAHKIHDILSFSANGVFLKDYSKVLAVHNDIYALREEFPLLLQHQPLQSNPASTAAQTRKLEVLRSGILNATNAVLMALHRPYIASQATSRRAAITAALEGLNLQQADFDPTSHTYSKQYGTIFYTIEASIFLCGIMIGLPSPDPGEDSHIEQAILQGIGRLAAIKDNSPLAESGEQMLRQFYHKIQNARQQPPTDFVMENDGPLSHLPIPSPQRPAYETYHSFFGGGEGTFASFDLPQDPNLALEDPSLGDWGDLLEQDDFVWPPYRDIG</sequence>
<evidence type="ECO:0000256" key="2">
    <source>
        <dbReference type="ARBA" id="ARBA00022723"/>
    </source>
</evidence>
<proteinExistence type="predicted"/>
<dbReference type="CDD" id="cd12148">
    <property type="entry name" value="fungal_TF_MHR"/>
    <property type="match status" value="1"/>
</dbReference>
<evidence type="ECO:0000313" key="9">
    <source>
        <dbReference type="EMBL" id="EXJ85238.1"/>
    </source>
</evidence>
<accession>W9XYA1</accession>
<dbReference type="HOGENOM" id="CLU_013838_2_0_1"/>
<evidence type="ECO:0000256" key="3">
    <source>
        <dbReference type="ARBA" id="ARBA00023015"/>
    </source>
</evidence>
<dbReference type="SMART" id="SM00906">
    <property type="entry name" value="Fungal_trans"/>
    <property type="match status" value="1"/>
</dbReference>
<dbReference type="PANTHER" id="PTHR31001:SF87">
    <property type="entry name" value="COL-21"/>
    <property type="match status" value="1"/>
</dbReference>
<dbReference type="CDD" id="cd00067">
    <property type="entry name" value="GAL4"/>
    <property type="match status" value="1"/>
</dbReference>
<dbReference type="OrthoDB" id="5344325at2759"/>
<dbReference type="SMART" id="SM00066">
    <property type="entry name" value="GAL4"/>
    <property type="match status" value="1"/>
</dbReference>
<keyword evidence="10" id="KW-1185">Reference proteome</keyword>
<organism evidence="9 10">
    <name type="scientific">Capronia epimyces CBS 606.96</name>
    <dbReference type="NCBI Taxonomy" id="1182542"/>
    <lineage>
        <taxon>Eukaryota</taxon>
        <taxon>Fungi</taxon>
        <taxon>Dikarya</taxon>
        <taxon>Ascomycota</taxon>
        <taxon>Pezizomycotina</taxon>
        <taxon>Eurotiomycetes</taxon>
        <taxon>Chaetothyriomycetidae</taxon>
        <taxon>Chaetothyriales</taxon>
        <taxon>Herpotrichiellaceae</taxon>
        <taxon>Capronia</taxon>
    </lineage>
</organism>
<dbReference type="STRING" id="1182542.W9XYA1"/>
<dbReference type="InterPro" id="IPR050613">
    <property type="entry name" value="Sec_Metabolite_Reg"/>
</dbReference>
<name>W9XYA1_9EURO</name>
<evidence type="ECO:0000313" key="10">
    <source>
        <dbReference type="Proteomes" id="UP000019478"/>
    </source>
</evidence>
<dbReference type="RefSeq" id="XP_007734223.1">
    <property type="nucleotide sequence ID" value="XM_007736033.1"/>
</dbReference>
<dbReference type="EMBL" id="AMGY01000004">
    <property type="protein sequence ID" value="EXJ85238.1"/>
    <property type="molecule type" value="Genomic_DNA"/>
</dbReference>
<evidence type="ECO:0000259" key="8">
    <source>
        <dbReference type="PROSITE" id="PS50048"/>
    </source>
</evidence>
<evidence type="ECO:0000256" key="5">
    <source>
        <dbReference type="ARBA" id="ARBA00023163"/>
    </source>
</evidence>
<evidence type="ECO:0000256" key="1">
    <source>
        <dbReference type="ARBA" id="ARBA00004123"/>
    </source>
</evidence>
<dbReference type="Gene3D" id="4.10.240.10">
    <property type="entry name" value="Zn(2)-C6 fungal-type DNA-binding domain"/>
    <property type="match status" value="1"/>
</dbReference>
<keyword evidence="4" id="KW-0238">DNA-binding</keyword>
<reference evidence="9 10" key="1">
    <citation type="submission" date="2013-03" db="EMBL/GenBank/DDBJ databases">
        <title>The Genome Sequence of Capronia epimyces CBS 606.96.</title>
        <authorList>
            <consortium name="The Broad Institute Genomics Platform"/>
            <person name="Cuomo C."/>
            <person name="de Hoog S."/>
            <person name="Gorbushina A."/>
            <person name="Walker B."/>
            <person name="Young S.K."/>
            <person name="Zeng Q."/>
            <person name="Gargeya S."/>
            <person name="Fitzgerald M."/>
            <person name="Haas B."/>
            <person name="Abouelleil A."/>
            <person name="Allen A.W."/>
            <person name="Alvarado L."/>
            <person name="Arachchi H.M."/>
            <person name="Berlin A.M."/>
            <person name="Chapman S.B."/>
            <person name="Gainer-Dewar J."/>
            <person name="Goldberg J."/>
            <person name="Griggs A."/>
            <person name="Gujja S."/>
            <person name="Hansen M."/>
            <person name="Howarth C."/>
            <person name="Imamovic A."/>
            <person name="Ireland A."/>
            <person name="Larimer J."/>
            <person name="McCowan C."/>
            <person name="Murphy C."/>
            <person name="Pearson M."/>
            <person name="Poon T.W."/>
            <person name="Priest M."/>
            <person name="Roberts A."/>
            <person name="Saif S."/>
            <person name="Shea T."/>
            <person name="Sisk P."/>
            <person name="Sykes S."/>
            <person name="Wortman J."/>
            <person name="Nusbaum C."/>
            <person name="Birren B."/>
        </authorList>
    </citation>
    <scope>NUCLEOTIDE SEQUENCE [LARGE SCALE GENOMIC DNA]</scope>
    <source>
        <strain evidence="9 10">CBS 606.96</strain>
    </source>
</reference>
<gene>
    <name evidence="9" type="ORF">A1O3_05913</name>
</gene>
<dbReference type="SUPFAM" id="SSF57701">
    <property type="entry name" value="Zn2/Cys6 DNA-binding domain"/>
    <property type="match status" value="1"/>
</dbReference>
<comment type="caution">
    <text evidence="9">The sequence shown here is derived from an EMBL/GenBank/DDBJ whole genome shotgun (WGS) entry which is preliminary data.</text>
</comment>
<dbReference type="Pfam" id="PF04082">
    <property type="entry name" value="Fungal_trans"/>
    <property type="match status" value="1"/>
</dbReference>
<dbReference type="InterPro" id="IPR036864">
    <property type="entry name" value="Zn2-C6_fun-type_DNA-bd_sf"/>
</dbReference>
<dbReference type="InterPro" id="IPR007219">
    <property type="entry name" value="XnlR_reg_dom"/>
</dbReference>
<evidence type="ECO:0000256" key="7">
    <source>
        <dbReference type="SAM" id="MobiDB-lite"/>
    </source>
</evidence>
<dbReference type="PROSITE" id="PS50048">
    <property type="entry name" value="ZN2_CY6_FUNGAL_2"/>
    <property type="match status" value="1"/>
</dbReference>
<dbReference type="GO" id="GO:0006351">
    <property type="term" value="P:DNA-templated transcription"/>
    <property type="evidence" value="ECO:0007669"/>
    <property type="project" value="InterPro"/>
</dbReference>
<dbReference type="PANTHER" id="PTHR31001">
    <property type="entry name" value="UNCHARACTERIZED TRANSCRIPTIONAL REGULATORY PROTEIN"/>
    <property type="match status" value="1"/>
</dbReference>
<dbReference type="GO" id="GO:0003677">
    <property type="term" value="F:DNA binding"/>
    <property type="evidence" value="ECO:0007669"/>
    <property type="project" value="UniProtKB-KW"/>
</dbReference>
<feature type="domain" description="Zn(2)-C6 fungal-type" evidence="8">
    <location>
        <begin position="12"/>
        <end position="43"/>
    </location>
</feature>
<keyword evidence="3" id="KW-0805">Transcription regulation</keyword>
<dbReference type="Proteomes" id="UP000019478">
    <property type="component" value="Unassembled WGS sequence"/>
</dbReference>
<keyword evidence="6" id="KW-0539">Nucleus</keyword>
<dbReference type="eggNOG" id="ENOG502QQCV">
    <property type="taxonomic scope" value="Eukaryota"/>
</dbReference>
<evidence type="ECO:0000256" key="4">
    <source>
        <dbReference type="ARBA" id="ARBA00023125"/>
    </source>
</evidence>
<dbReference type="GO" id="GO:0008270">
    <property type="term" value="F:zinc ion binding"/>
    <property type="evidence" value="ECO:0007669"/>
    <property type="project" value="InterPro"/>
</dbReference>
<dbReference type="AlphaFoldDB" id="W9XYA1"/>
<dbReference type="GeneID" id="19170023"/>
<dbReference type="GO" id="GO:0000981">
    <property type="term" value="F:DNA-binding transcription factor activity, RNA polymerase II-specific"/>
    <property type="evidence" value="ECO:0007669"/>
    <property type="project" value="InterPro"/>
</dbReference>
<dbReference type="InterPro" id="IPR001138">
    <property type="entry name" value="Zn2Cys6_DnaBD"/>
</dbReference>